<feature type="compositionally biased region" description="Pro residues" evidence="1">
    <location>
        <begin position="41"/>
        <end position="51"/>
    </location>
</feature>
<keyword evidence="2" id="KW-0732">Signal</keyword>
<dbReference type="EMBL" id="BA000040">
    <property type="protein sequence ID" value="BAC52258.1"/>
    <property type="molecule type" value="Genomic_DNA"/>
</dbReference>
<accession>Q89ES9</accession>
<name>Q89ES9_BRADU</name>
<dbReference type="HOGENOM" id="CLU_157076_0_0_5"/>
<sequence>MIALGEHRALPRRFPPMRTTSKLIFAGLVIAASGAAMAQAPPLPATPPQATAPPSAQHAANCLPQDRPNRATAPDGTTTGQSREPLGDRLAKSDGVLCPPSGVDPDMHAPAPESGGNTPVIPPPGSPGGDPTVRPK</sequence>
<evidence type="ECO:0000256" key="2">
    <source>
        <dbReference type="SAM" id="SignalP"/>
    </source>
</evidence>
<proteinExistence type="predicted"/>
<organism evidence="3 4">
    <name type="scientific">Bradyrhizobium diazoefficiens (strain JCM 10833 / BCRC 13528 / IAM 13628 / NBRC 14792 / USDA 110)</name>
    <dbReference type="NCBI Taxonomy" id="224911"/>
    <lineage>
        <taxon>Bacteria</taxon>
        <taxon>Pseudomonadati</taxon>
        <taxon>Pseudomonadota</taxon>
        <taxon>Alphaproteobacteria</taxon>
        <taxon>Hyphomicrobiales</taxon>
        <taxon>Nitrobacteraceae</taxon>
        <taxon>Bradyrhizobium</taxon>
    </lineage>
</organism>
<evidence type="ECO:0000256" key="1">
    <source>
        <dbReference type="SAM" id="MobiDB-lite"/>
    </source>
</evidence>
<feature type="signal peptide" evidence="2">
    <location>
        <begin position="1"/>
        <end position="38"/>
    </location>
</feature>
<protein>
    <submittedName>
        <fullName evidence="3">Bll6993 protein</fullName>
    </submittedName>
</protein>
<dbReference type="EnsemblBacteria" id="BAC52258">
    <property type="protein sequence ID" value="BAC52258"/>
    <property type="gene ID" value="BAC52258"/>
</dbReference>
<feature type="region of interest" description="Disordered" evidence="1">
    <location>
        <begin position="36"/>
        <end position="136"/>
    </location>
</feature>
<feature type="chain" id="PRO_5004302174" evidence="2">
    <location>
        <begin position="39"/>
        <end position="136"/>
    </location>
</feature>
<dbReference type="AlphaFoldDB" id="Q89ES9"/>
<dbReference type="STRING" id="224911.AAV28_32570"/>
<evidence type="ECO:0000313" key="3">
    <source>
        <dbReference type="EMBL" id="BAC52258.1"/>
    </source>
</evidence>
<gene>
    <name evidence="3" type="ordered locus">bll6993</name>
</gene>
<reference evidence="4" key="1">
    <citation type="journal article" date="2002" name="DNA Res.">
        <title>Complete genomic sequence of nitrogen-fixing symbiotic bacterium Bradyrhizobium japonicum USDA110.</title>
        <authorList>
            <person name="Kaneko T."/>
            <person name="Nakamura Y."/>
            <person name="Sato S."/>
            <person name="Minamisawa K."/>
            <person name="Uchiumi T."/>
            <person name="Sasamoto S."/>
            <person name="Watanabe A."/>
            <person name="Idesawa K."/>
            <person name="Iriguchi M."/>
            <person name="Kawashima K."/>
            <person name="Kohara M."/>
            <person name="Matsumoto M."/>
            <person name="Shimpo S."/>
            <person name="Tsuruoka H."/>
            <person name="Wada T."/>
            <person name="Yamada M."/>
            <person name="Tabata S."/>
        </authorList>
    </citation>
    <scope>NUCLEOTIDE SEQUENCE [LARGE SCALE GENOMIC DNA]</scope>
    <source>
        <strain evidence="4">JCM 10833 / BCRC 13528 / IAM 13628 / NBRC 14792 / USDA 110</strain>
    </source>
</reference>
<evidence type="ECO:0000313" key="4">
    <source>
        <dbReference type="Proteomes" id="UP000002526"/>
    </source>
</evidence>
<dbReference type="KEGG" id="bja:bll6993"/>
<dbReference type="eggNOG" id="ENOG5033HDV">
    <property type="taxonomic scope" value="Bacteria"/>
</dbReference>
<dbReference type="Proteomes" id="UP000002526">
    <property type="component" value="Chromosome"/>
</dbReference>
<keyword evidence="4" id="KW-1185">Reference proteome</keyword>
<dbReference type="PATRIC" id="fig|224911.5.peg.7162"/>
<dbReference type="InParanoid" id="Q89ES9"/>
<dbReference type="OrthoDB" id="8256100at2"/>